<proteinExistence type="predicted"/>
<feature type="transmembrane region" description="Helical" evidence="1">
    <location>
        <begin position="23"/>
        <end position="42"/>
    </location>
</feature>
<keyword evidence="1" id="KW-0472">Membrane</keyword>
<dbReference type="AlphaFoldDB" id="A0A4R4EIH2"/>
<keyword evidence="1" id="KW-1133">Transmembrane helix</keyword>
<evidence type="ECO:0000256" key="1">
    <source>
        <dbReference type="SAM" id="Phobius"/>
    </source>
</evidence>
<protein>
    <recommendedName>
        <fullName evidence="2">Putative sensor domain-containing protein</fullName>
    </recommendedName>
</protein>
<feature type="transmembrane region" description="Helical" evidence="1">
    <location>
        <begin position="119"/>
        <end position="152"/>
    </location>
</feature>
<organism evidence="3 4">
    <name type="scientific">Paenibacillus albiflavus</name>
    <dbReference type="NCBI Taxonomy" id="2545760"/>
    <lineage>
        <taxon>Bacteria</taxon>
        <taxon>Bacillati</taxon>
        <taxon>Bacillota</taxon>
        <taxon>Bacilli</taxon>
        <taxon>Bacillales</taxon>
        <taxon>Paenibacillaceae</taxon>
        <taxon>Paenibacillus</taxon>
    </lineage>
</organism>
<feature type="transmembrane region" description="Helical" evidence="1">
    <location>
        <begin position="48"/>
        <end position="67"/>
    </location>
</feature>
<sequence>MKVTEVASPPAAKVKWALFNSKTYATIMYFILSLPLGIVYFTLMVVGIVLSIALTPLFIGIPLFFAVDKLLQGIVKFEQGIIRQILGLPMQSIPINYDKQVQTGQNWFMRMIRAFDGQLFIRNVMLIILKFVSSIVFFTLMVAIMAIGLGLITLPVVHIILLKEIQVDILESGLFQYFNIDWTINQQYIFYSVVGLIVFWLSLRMVNSLMALQRRLMYVDEPYLVGQQQIVEQPIPLSQPISETASQSQSMKPIYADYKL</sequence>
<dbReference type="EMBL" id="SKFG01000006">
    <property type="protein sequence ID" value="TCZ78131.1"/>
    <property type="molecule type" value="Genomic_DNA"/>
</dbReference>
<dbReference type="OrthoDB" id="2583187at2"/>
<reference evidence="3 4" key="1">
    <citation type="submission" date="2019-03" db="EMBL/GenBank/DDBJ databases">
        <authorList>
            <person name="Kim M.K.M."/>
        </authorList>
    </citation>
    <scope>NUCLEOTIDE SEQUENCE [LARGE SCALE GENOMIC DNA]</scope>
    <source>
        <strain evidence="3 4">18JY21-1</strain>
    </source>
</reference>
<dbReference type="RefSeq" id="WP_132417542.1">
    <property type="nucleotide sequence ID" value="NZ_SKFG01000006.1"/>
</dbReference>
<evidence type="ECO:0000313" key="4">
    <source>
        <dbReference type="Proteomes" id="UP000295418"/>
    </source>
</evidence>
<evidence type="ECO:0000313" key="3">
    <source>
        <dbReference type="EMBL" id="TCZ78131.1"/>
    </source>
</evidence>
<feature type="domain" description="Putative sensor" evidence="2">
    <location>
        <begin position="29"/>
        <end position="217"/>
    </location>
</feature>
<keyword evidence="4" id="KW-1185">Reference proteome</keyword>
<dbReference type="Proteomes" id="UP000295418">
    <property type="component" value="Unassembled WGS sequence"/>
</dbReference>
<evidence type="ECO:0000259" key="2">
    <source>
        <dbReference type="Pfam" id="PF13796"/>
    </source>
</evidence>
<accession>A0A4R4EIH2</accession>
<dbReference type="InterPro" id="IPR025828">
    <property type="entry name" value="Put_sensor_dom"/>
</dbReference>
<gene>
    <name evidence="3" type="ORF">E0485_08355</name>
</gene>
<comment type="caution">
    <text evidence="3">The sequence shown here is derived from an EMBL/GenBank/DDBJ whole genome shotgun (WGS) entry which is preliminary data.</text>
</comment>
<name>A0A4R4EIH2_9BACL</name>
<keyword evidence="1" id="KW-0812">Transmembrane</keyword>
<feature type="transmembrane region" description="Helical" evidence="1">
    <location>
        <begin position="188"/>
        <end position="207"/>
    </location>
</feature>
<dbReference type="Pfam" id="PF13796">
    <property type="entry name" value="Sensor"/>
    <property type="match status" value="1"/>
</dbReference>